<dbReference type="PROSITE" id="PS51686">
    <property type="entry name" value="SAM_MT_RSMB_NOP"/>
    <property type="match status" value="1"/>
</dbReference>
<dbReference type="Gene3D" id="3.40.50.150">
    <property type="entry name" value="Vaccinia Virus protein VP39"/>
    <property type="match status" value="1"/>
</dbReference>
<dbReference type="InterPro" id="IPR054728">
    <property type="entry name" value="RsmB-like_ferredoxin"/>
</dbReference>
<dbReference type="GO" id="GO:0005730">
    <property type="term" value="C:nucleolus"/>
    <property type="evidence" value="ECO:0007669"/>
    <property type="project" value="UniProtKB-SubCell"/>
</dbReference>
<feature type="binding site" evidence="10">
    <location>
        <position position="434"/>
    </location>
    <ligand>
        <name>S-adenosyl-L-methionine</name>
        <dbReference type="ChEBI" id="CHEBI:59789"/>
    </ligand>
</feature>
<dbReference type="OrthoDB" id="427002at2759"/>
<comment type="subcellular location">
    <subcellularLocation>
        <location evidence="1">Nucleus</location>
        <location evidence="1">Nucleolus</location>
    </subcellularLocation>
</comment>
<dbReference type="InterPro" id="IPR001678">
    <property type="entry name" value="MeTrfase_RsmB-F_NOP2_dom"/>
</dbReference>
<dbReference type="InterPro" id="IPR023267">
    <property type="entry name" value="RCMT"/>
</dbReference>
<evidence type="ECO:0000256" key="4">
    <source>
        <dbReference type="ARBA" id="ARBA00022603"/>
    </source>
</evidence>
<evidence type="ECO:0000256" key="2">
    <source>
        <dbReference type="ARBA" id="ARBA00007494"/>
    </source>
</evidence>
<keyword evidence="4 10" id="KW-0489">Methyltransferase</keyword>
<evidence type="ECO:0000256" key="1">
    <source>
        <dbReference type="ARBA" id="ARBA00004604"/>
    </source>
</evidence>
<feature type="region of interest" description="Disordered" evidence="11">
    <location>
        <begin position="1"/>
        <end position="150"/>
    </location>
</feature>
<keyword evidence="5 10" id="KW-0808">Transferase</keyword>
<dbReference type="InterPro" id="IPR011023">
    <property type="entry name" value="Nop2p"/>
</dbReference>
<dbReference type="GO" id="GO:0000470">
    <property type="term" value="P:maturation of LSU-rRNA"/>
    <property type="evidence" value="ECO:0007669"/>
    <property type="project" value="TreeGrafter"/>
</dbReference>
<dbReference type="NCBIfam" id="TIGR00446">
    <property type="entry name" value="nop2p"/>
    <property type="match status" value="1"/>
</dbReference>
<dbReference type="PRINTS" id="PR02012">
    <property type="entry name" value="RCMTNOP2"/>
</dbReference>
<keyword evidence="8" id="KW-0539">Nucleus</keyword>
<feature type="active site" description="Nucleophile" evidence="10">
    <location>
        <position position="491"/>
    </location>
</feature>
<evidence type="ECO:0000256" key="5">
    <source>
        <dbReference type="ARBA" id="ARBA00022679"/>
    </source>
</evidence>
<feature type="compositionally biased region" description="Acidic residues" evidence="11">
    <location>
        <begin position="587"/>
        <end position="604"/>
    </location>
</feature>
<accession>A0A4T0FY22</accession>
<comment type="similarity">
    <text evidence="2 10">Belongs to the class I-like SAM-binding methyltransferase superfamily. RsmB/NOP family.</text>
</comment>
<keyword evidence="3" id="KW-0690">Ribosome biogenesis</keyword>
<dbReference type="InterPro" id="IPR018314">
    <property type="entry name" value="RsmB/NOL1/NOP2-like_CS"/>
</dbReference>
<feature type="binding site" evidence="10">
    <location>
        <begin position="366"/>
        <end position="372"/>
    </location>
    <ligand>
        <name>S-adenosyl-L-methionine</name>
        <dbReference type="ChEBI" id="CHEBI:59789"/>
    </ligand>
</feature>
<evidence type="ECO:0000256" key="7">
    <source>
        <dbReference type="ARBA" id="ARBA00022884"/>
    </source>
</evidence>
<comment type="caution">
    <text evidence="13">The sequence shown here is derived from an EMBL/GenBank/DDBJ whole genome shotgun (WGS) entry which is preliminary data.</text>
</comment>
<dbReference type="Pfam" id="PF01189">
    <property type="entry name" value="Methyltr_RsmB-F"/>
    <property type="match status" value="1"/>
</dbReference>
<evidence type="ECO:0000256" key="8">
    <source>
        <dbReference type="ARBA" id="ARBA00023242"/>
    </source>
</evidence>
<keyword evidence="7 10" id="KW-0694">RNA-binding</keyword>
<dbReference type="FunFam" id="3.30.70.1170:FF:000001">
    <property type="entry name" value="Ribosomal RNA methyltransferase Nop2"/>
    <property type="match status" value="1"/>
</dbReference>
<dbReference type="PRINTS" id="PR02008">
    <property type="entry name" value="RCMTFAMILY"/>
</dbReference>
<dbReference type="PROSITE" id="PS01153">
    <property type="entry name" value="NOL1_NOP2_SUN"/>
    <property type="match status" value="1"/>
</dbReference>
<evidence type="ECO:0000256" key="3">
    <source>
        <dbReference type="ARBA" id="ARBA00022517"/>
    </source>
</evidence>
<dbReference type="InterPro" id="IPR023273">
    <property type="entry name" value="RCMT_NOP2"/>
</dbReference>
<organism evidence="13 14">
    <name type="scientific">Wallemia hederae</name>
    <dbReference type="NCBI Taxonomy" id="1540922"/>
    <lineage>
        <taxon>Eukaryota</taxon>
        <taxon>Fungi</taxon>
        <taxon>Dikarya</taxon>
        <taxon>Basidiomycota</taxon>
        <taxon>Wallemiomycotina</taxon>
        <taxon>Wallemiomycetes</taxon>
        <taxon>Wallemiales</taxon>
        <taxon>Wallemiaceae</taxon>
        <taxon>Wallemia</taxon>
    </lineage>
</organism>
<name>A0A4T0FY22_9BASI</name>
<gene>
    <name evidence="13" type="ORF">E3P99_00011</name>
</gene>
<dbReference type="Gene3D" id="3.30.70.1170">
    <property type="entry name" value="Sun protein, domain 3"/>
    <property type="match status" value="1"/>
</dbReference>
<dbReference type="SUPFAM" id="SSF53335">
    <property type="entry name" value="S-adenosyl-L-methionine-dependent methyltransferases"/>
    <property type="match status" value="1"/>
</dbReference>
<dbReference type="Proteomes" id="UP000310189">
    <property type="component" value="Unassembled WGS sequence"/>
</dbReference>
<evidence type="ECO:0000313" key="13">
    <source>
        <dbReference type="EMBL" id="TIA93601.1"/>
    </source>
</evidence>
<dbReference type="PANTHER" id="PTHR22807">
    <property type="entry name" value="NOP2 YEAST -RELATED NOL1/NOP2/FMU SUN DOMAIN-CONTAINING"/>
    <property type="match status" value="1"/>
</dbReference>
<dbReference type="PANTHER" id="PTHR22807:SF30">
    <property type="entry name" value="28S RRNA (CYTOSINE(4447)-C(5))-METHYLTRANSFERASE-RELATED"/>
    <property type="match status" value="1"/>
</dbReference>
<protein>
    <recommendedName>
        <fullName evidence="9">Nucleolar protein 2</fullName>
    </recommendedName>
</protein>
<feature type="domain" description="SAM-dependent MTase RsmB/NOP-type" evidence="12">
    <location>
        <begin position="274"/>
        <end position="562"/>
    </location>
</feature>
<evidence type="ECO:0000256" key="9">
    <source>
        <dbReference type="ARBA" id="ARBA00082314"/>
    </source>
</evidence>
<feature type="compositionally biased region" description="Acidic residues" evidence="11">
    <location>
        <begin position="89"/>
        <end position="103"/>
    </location>
</feature>
<dbReference type="GO" id="GO:0009383">
    <property type="term" value="F:rRNA (cytosine-C5-)-methyltransferase activity"/>
    <property type="evidence" value="ECO:0007669"/>
    <property type="project" value="TreeGrafter"/>
</dbReference>
<keyword evidence="14" id="KW-1185">Reference proteome</keyword>
<evidence type="ECO:0000313" key="14">
    <source>
        <dbReference type="Proteomes" id="UP000310189"/>
    </source>
</evidence>
<evidence type="ECO:0000256" key="11">
    <source>
        <dbReference type="SAM" id="MobiDB-lite"/>
    </source>
</evidence>
<sequence>MGRKSKQKQQDPTPHQPRQAHGTRVTKRKAKEVAVGNASKKSKQSNSIKQAKLPRKPKDPESSPSIHSSDEEDLEALQDLGSDDASIHDDDEYDLDAASDDDMPQQPPQQLVFSDEEEDSDEGSDDDEEDEEDDSDMSDDDDRPVKEKLSAKKSKKLDELALLEAADAEAEMIRTNISTLQPEEMAELDDDMVLPTEEDKEREAVEGADAQTVYGRIRDIVRILGDLRRFKATNRSRADYTQQLIADISSYYGYTPFLAEKLFSMFSPDEAIAFFDANETPRPVTIRANTLKTRRRDLAQALINRGVSLEPIGKWTKVGLQIFDSSVPVGATPEYLAGHYMLQSPSSFLPVMALDPQPNERVLDMASAPGGKTSYMSALMQNTGVVFANDANAARTKSLSANVHRLGCKNVVVCTYDGRQFPKVIGGFDRVLLDAPCSGTGVVSKDQSVKVNKTERDFALLSHLQKQLILCAIDSINTKSSTGGYVVYSTCSVTVDEDEGVVDYALRKRPNVKLVHTGLEFGVEGFTNITGKKFHKDMHLTRRFYPHVHNMEGFFVSKLHVQPRSVVKNKLAQGEKDDDDSGKGVLVDDEDDQPDVTFNDDEDKELMQKNQRRKQKAKGVKPSK</sequence>
<proteinExistence type="inferred from homology"/>
<reference evidence="13 14" key="1">
    <citation type="submission" date="2019-03" db="EMBL/GenBank/DDBJ databases">
        <title>Sequencing 23 genomes of Wallemia ichthyophaga.</title>
        <authorList>
            <person name="Gostincar C."/>
        </authorList>
    </citation>
    <scope>NUCLEOTIDE SEQUENCE [LARGE SCALE GENOMIC DNA]</scope>
    <source>
        <strain evidence="13 14">EXF-5753</strain>
    </source>
</reference>
<feature type="compositionally biased region" description="Acidic residues" evidence="11">
    <location>
        <begin position="114"/>
        <end position="142"/>
    </location>
</feature>
<evidence type="ECO:0000259" key="12">
    <source>
        <dbReference type="PROSITE" id="PS51686"/>
    </source>
</evidence>
<evidence type="ECO:0000256" key="6">
    <source>
        <dbReference type="ARBA" id="ARBA00022691"/>
    </source>
</evidence>
<dbReference type="Pfam" id="PF22458">
    <property type="entry name" value="RsmF-B_ferredox"/>
    <property type="match status" value="1"/>
</dbReference>
<feature type="binding site" evidence="10">
    <location>
        <position position="390"/>
    </location>
    <ligand>
        <name>S-adenosyl-L-methionine</name>
        <dbReference type="ChEBI" id="CHEBI:59789"/>
    </ligand>
</feature>
<dbReference type="EMBL" id="SPNW01000001">
    <property type="protein sequence ID" value="TIA93601.1"/>
    <property type="molecule type" value="Genomic_DNA"/>
</dbReference>
<feature type="region of interest" description="Disordered" evidence="11">
    <location>
        <begin position="569"/>
        <end position="624"/>
    </location>
</feature>
<keyword evidence="6 10" id="KW-0949">S-adenosyl-L-methionine</keyword>
<dbReference type="GO" id="GO:0003723">
    <property type="term" value="F:RNA binding"/>
    <property type="evidence" value="ECO:0007669"/>
    <property type="project" value="UniProtKB-UniRule"/>
</dbReference>
<dbReference type="GO" id="GO:0070475">
    <property type="term" value="P:rRNA base methylation"/>
    <property type="evidence" value="ECO:0007669"/>
    <property type="project" value="TreeGrafter"/>
</dbReference>
<feature type="binding site" evidence="10">
    <location>
        <position position="417"/>
    </location>
    <ligand>
        <name>S-adenosyl-L-methionine</name>
        <dbReference type="ChEBI" id="CHEBI:59789"/>
    </ligand>
</feature>
<feature type="compositionally biased region" description="Basic residues" evidence="11">
    <location>
        <begin position="610"/>
        <end position="624"/>
    </location>
</feature>
<dbReference type="InterPro" id="IPR029063">
    <property type="entry name" value="SAM-dependent_MTases_sf"/>
</dbReference>
<dbReference type="InterPro" id="IPR049560">
    <property type="entry name" value="MeTrfase_RsmB-F_NOP2_cat"/>
</dbReference>
<dbReference type="AlphaFoldDB" id="A0A4T0FY22"/>
<evidence type="ECO:0000256" key="10">
    <source>
        <dbReference type="PROSITE-ProRule" id="PRU01023"/>
    </source>
</evidence>